<keyword evidence="2" id="KW-1185">Reference proteome</keyword>
<dbReference type="AlphaFoldDB" id="A0AAE0IVP2"/>
<evidence type="ECO:0000313" key="1">
    <source>
        <dbReference type="EMBL" id="KAK3331810.1"/>
    </source>
</evidence>
<organism evidence="1 2">
    <name type="scientific">Cercophora scortea</name>
    <dbReference type="NCBI Taxonomy" id="314031"/>
    <lineage>
        <taxon>Eukaryota</taxon>
        <taxon>Fungi</taxon>
        <taxon>Dikarya</taxon>
        <taxon>Ascomycota</taxon>
        <taxon>Pezizomycotina</taxon>
        <taxon>Sordariomycetes</taxon>
        <taxon>Sordariomycetidae</taxon>
        <taxon>Sordariales</taxon>
        <taxon>Lasiosphaeriaceae</taxon>
        <taxon>Cercophora</taxon>
    </lineage>
</organism>
<reference evidence="1" key="1">
    <citation type="journal article" date="2023" name="Mol. Phylogenet. Evol.">
        <title>Genome-scale phylogeny and comparative genomics of the fungal order Sordariales.</title>
        <authorList>
            <person name="Hensen N."/>
            <person name="Bonometti L."/>
            <person name="Westerberg I."/>
            <person name="Brannstrom I.O."/>
            <person name="Guillou S."/>
            <person name="Cros-Aarteil S."/>
            <person name="Calhoun S."/>
            <person name="Haridas S."/>
            <person name="Kuo A."/>
            <person name="Mondo S."/>
            <person name="Pangilinan J."/>
            <person name="Riley R."/>
            <person name="LaButti K."/>
            <person name="Andreopoulos B."/>
            <person name="Lipzen A."/>
            <person name="Chen C."/>
            <person name="Yan M."/>
            <person name="Daum C."/>
            <person name="Ng V."/>
            <person name="Clum A."/>
            <person name="Steindorff A."/>
            <person name="Ohm R.A."/>
            <person name="Martin F."/>
            <person name="Silar P."/>
            <person name="Natvig D.O."/>
            <person name="Lalanne C."/>
            <person name="Gautier V."/>
            <person name="Ament-Velasquez S.L."/>
            <person name="Kruys A."/>
            <person name="Hutchinson M.I."/>
            <person name="Powell A.J."/>
            <person name="Barry K."/>
            <person name="Miller A.N."/>
            <person name="Grigoriev I.V."/>
            <person name="Debuchy R."/>
            <person name="Gladieux P."/>
            <person name="Hiltunen Thoren M."/>
            <person name="Johannesson H."/>
        </authorList>
    </citation>
    <scope>NUCLEOTIDE SEQUENCE</scope>
    <source>
        <strain evidence="1">SMH4131-1</strain>
    </source>
</reference>
<comment type="caution">
    <text evidence="1">The sequence shown here is derived from an EMBL/GenBank/DDBJ whole genome shotgun (WGS) entry which is preliminary data.</text>
</comment>
<sequence>MIYLHKRGRPDRPKLALSEIQLYIIDTGFFHEGVFLRDLELIEEFRASNRNLDNFAVNLRARTRETHGDNTSYYYGEYLSQGALNIQGTCEMVTADDIITQDLFILRPEFRQSMNGGSDGPGSRLASEVNRLRGSFSDHMRLRRDDPGWNPELASPWEIRAARTIAIRFGSGWRIPVAAHLLALQPRGDGDEAILSLLCGAPFTYNERERLVIGKTPVAAAVDDLLPEVQQANAILRAVIADFTIGHIQERAQNARNTLGFAALLVMELMEGCEQYQDTVSPGSVWKLAEEDAALEHFNIDLDVAVERLQRRLQRTTRQGGA</sequence>
<reference evidence="1" key="2">
    <citation type="submission" date="2023-06" db="EMBL/GenBank/DDBJ databases">
        <authorList>
            <consortium name="Lawrence Berkeley National Laboratory"/>
            <person name="Haridas S."/>
            <person name="Hensen N."/>
            <person name="Bonometti L."/>
            <person name="Westerberg I."/>
            <person name="Brannstrom I.O."/>
            <person name="Guillou S."/>
            <person name="Cros-Aarteil S."/>
            <person name="Calhoun S."/>
            <person name="Kuo A."/>
            <person name="Mondo S."/>
            <person name="Pangilinan J."/>
            <person name="Riley R."/>
            <person name="Labutti K."/>
            <person name="Andreopoulos B."/>
            <person name="Lipzen A."/>
            <person name="Chen C."/>
            <person name="Yanf M."/>
            <person name="Daum C."/>
            <person name="Ng V."/>
            <person name="Clum A."/>
            <person name="Steindorff A."/>
            <person name="Ohm R."/>
            <person name="Martin F."/>
            <person name="Silar P."/>
            <person name="Natvig D."/>
            <person name="Lalanne C."/>
            <person name="Gautier V."/>
            <person name="Ament-Velasquez S.L."/>
            <person name="Kruys A."/>
            <person name="Hutchinson M.I."/>
            <person name="Powell A.J."/>
            <person name="Barry K."/>
            <person name="Miller A.N."/>
            <person name="Grigoriev I.V."/>
            <person name="Debuchy R."/>
            <person name="Gladieux P."/>
            <person name="Thoren M.H."/>
            <person name="Johannesson H."/>
        </authorList>
    </citation>
    <scope>NUCLEOTIDE SEQUENCE</scope>
    <source>
        <strain evidence="1">SMH4131-1</strain>
    </source>
</reference>
<dbReference type="Proteomes" id="UP001286456">
    <property type="component" value="Unassembled WGS sequence"/>
</dbReference>
<evidence type="ECO:0000313" key="2">
    <source>
        <dbReference type="Proteomes" id="UP001286456"/>
    </source>
</evidence>
<dbReference type="EMBL" id="JAUEPO010000002">
    <property type="protein sequence ID" value="KAK3331810.1"/>
    <property type="molecule type" value="Genomic_DNA"/>
</dbReference>
<name>A0AAE0IVP2_9PEZI</name>
<gene>
    <name evidence="1" type="ORF">B0T19DRAFT_414014</name>
</gene>
<accession>A0AAE0IVP2</accession>
<protein>
    <submittedName>
        <fullName evidence="1">Uncharacterized protein</fullName>
    </submittedName>
</protein>
<proteinExistence type="predicted"/>